<dbReference type="SUPFAM" id="SSF53474">
    <property type="entry name" value="alpha/beta-Hydrolases"/>
    <property type="match status" value="1"/>
</dbReference>
<evidence type="ECO:0000313" key="3">
    <source>
        <dbReference type="Proteomes" id="UP000031014"/>
    </source>
</evidence>
<keyword evidence="2" id="KW-0378">Hydrolase</keyword>
<evidence type="ECO:0000259" key="1">
    <source>
        <dbReference type="Pfam" id="PF12146"/>
    </source>
</evidence>
<dbReference type="InterPro" id="IPR029058">
    <property type="entry name" value="AB_hydrolase_fold"/>
</dbReference>
<proteinExistence type="predicted"/>
<dbReference type="EMBL" id="BASE01000077">
    <property type="protein sequence ID" value="GAM15248.1"/>
    <property type="molecule type" value="Genomic_DNA"/>
</dbReference>
<dbReference type="Pfam" id="PF12146">
    <property type="entry name" value="Hydrolase_4"/>
    <property type="match status" value="1"/>
</dbReference>
<gene>
    <name evidence="2" type="ORF">SAMD00020551_3404</name>
</gene>
<dbReference type="PANTHER" id="PTHR43329">
    <property type="entry name" value="EPOXIDE HYDROLASE"/>
    <property type="match status" value="1"/>
</dbReference>
<organism evidence="2 3">
    <name type="scientific">Mesobacillus selenatarsenatis (strain DSM 18680 / JCM 14380 / FERM P-15431 / SF-1)</name>
    <dbReference type="NCBI Taxonomy" id="1321606"/>
    <lineage>
        <taxon>Bacteria</taxon>
        <taxon>Bacillati</taxon>
        <taxon>Bacillota</taxon>
        <taxon>Bacilli</taxon>
        <taxon>Bacillales</taxon>
        <taxon>Bacillaceae</taxon>
        <taxon>Mesobacillus</taxon>
    </lineage>
</organism>
<keyword evidence="3" id="KW-1185">Reference proteome</keyword>
<dbReference type="InterPro" id="IPR022742">
    <property type="entry name" value="Hydrolase_4"/>
</dbReference>
<name>A0A0A8X5M9_MESS1</name>
<dbReference type="STRING" id="1321606.SAMD00020551_3404"/>
<reference evidence="2 3" key="1">
    <citation type="submission" date="2013-06" db="EMBL/GenBank/DDBJ databases">
        <title>Whole genome shotgun sequence of Bacillus selenatarsenatis SF-1.</title>
        <authorList>
            <person name="Kuroda M."/>
            <person name="Sei K."/>
            <person name="Yamashita M."/>
            <person name="Ike M."/>
        </authorList>
    </citation>
    <scope>NUCLEOTIDE SEQUENCE [LARGE SCALE GENOMIC DNA]</scope>
    <source>
        <strain evidence="2 3">SF-1</strain>
    </source>
</reference>
<dbReference type="Gene3D" id="3.40.50.1820">
    <property type="entry name" value="alpha/beta hydrolase"/>
    <property type="match status" value="1"/>
</dbReference>
<accession>A0A0A8X5M9</accession>
<dbReference type="GO" id="GO:0016787">
    <property type="term" value="F:hydrolase activity"/>
    <property type="evidence" value="ECO:0007669"/>
    <property type="project" value="UniProtKB-KW"/>
</dbReference>
<dbReference type="Proteomes" id="UP000031014">
    <property type="component" value="Unassembled WGS sequence"/>
</dbReference>
<protein>
    <submittedName>
        <fullName evidence="2">Hydrolase, alpha/beta fold family</fullName>
    </submittedName>
</protein>
<feature type="domain" description="Serine aminopeptidase S33" evidence="1">
    <location>
        <begin position="78"/>
        <end position="172"/>
    </location>
</feature>
<sequence>MGFFSRKPDFHIPEDGIDRIDTITLGGIQQSILIQSYSPKNPVLLFLHGGPSMPMPGISSRGRNFTVATNTKELVKYYTVVFWDQRGTGKSYHKDIPQTSMTFEQLVSDAADLTDYLRKTFQQNKIFLAAHSFGTLIGMYLVKRHPDKFHSYVGISQIISWTENDREGLEWAKKEAKRRGDFKALNELEAVGDPPFTEGYKQWGVLRKWQMKYSTMVYNDDKIKHPGLAKVSLDMLVSKNYSLKDVFHSFYSGFKLIYTDAFIRNIPKIDVQKDVPSVDVPVTFIHGRKDVHVHAHFVEDYLSTLKTNHDKSFIWMEQSAHLFHPNDTALIEQQLINQLSHIKAEVINL</sequence>
<comment type="caution">
    <text evidence="2">The sequence shown here is derived from an EMBL/GenBank/DDBJ whole genome shotgun (WGS) entry which is preliminary data.</text>
</comment>
<dbReference type="RefSeq" id="WP_041966923.1">
    <property type="nucleotide sequence ID" value="NZ_BASE01000077.1"/>
</dbReference>
<dbReference type="AlphaFoldDB" id="A0A0A8X5M9"/>
<dbReference type="OrthoDB" id="53505at2"/>
<evidence type="ECO:0000313" key="2">
    <source>
        <dbReference type="EMBL" id="GAM15248.1"/>
    </source>
</evidence>